<dbReference type="Pfam" id="PF13692">
    <property type="entry name" value="Glyco_trans_1_4"/>
    <property type="match status" value="1"/>
</dbReference>
<reference evidence="5" key="1">
    <citation type="journal article" date="2019" name="Int. J. Syst. Evol. Microbiol.">
        <title>The Global Catalogue of Microorganisms (GCM) 10K type strain sequencing project: providing services to taxonomists for standard genome sequencing and annotation.</title>
        <authorList>
            <consortium name="The Broad Institute Genomics Platform"/>
            <consortium name="The Broad Institute Genome Sequencing Center for Infectious Disease"/>
            <person name="Wu L."/>
            <person name="Ma J."/>
        </authorList>
    </citation>
    <scope>NUCLEOTIDE SEQUENCE [LARGE SCALE GENOMIC DNA]</scope>
    <source>
        <strain evidence="5">NBRC 108565</strain>
    </source>
</reference>
<name>A0ABN6XDA2_9CELL</name>
<keyword evidence="1" id="KW-0328">Glycosyltransferase</keyword>
<evidence type="ECO:0000313" key="5">
    <source>
        <dbReference type="Proteomes" id="UP001321475"/>
    </source>
</evidence>
<evidence type="ECO:0000256" key="1">
    <source>
        <dbReference type="ARBA" id="ARBA00022676"/>
    </source>
</evidence>
<dbReference type="InterPro" id="IPR028098">
    <property type="entry name" value="Glyco_trans_4-like_N"/>
</dbReference>
<evidence type="ECO:0000256" key="2">
    <source>
        <dbReference type="ARBA" id="ARBA00022679"/>
    </source>
</evidence>
<organism evidence="4 5">
    <name type="scientific">Paraoerskovia sediminicola</name>
    <dbReference type="NCBI Taxonomy" id="1138587"/>
    <lineage>
        <taxon>Bacteria</taxon>
        <taxon>Bacillati</taxon>
        <taxon>Actinomycetota</taxon>
        <taxon>Actinomycetes</taxon>
        <taxon>Micrococcales</taxon>
        <taxon>Cellulomonadaceae</taxon>
        <taxon>Paraoerskovia</taxon>
    </lineage>
</organism>
<keyword evidence="2" id="KW-0808">Transferase</keyword>
<dbReference type="Pfam" id="PF13579">
    <property type="entry name" value="Glyco_trans_4_4"/>
    <property type="match status" value="1"/>
</dbReference>
<protein>
    <submittedName>
        <fullName evidence="4">Glycosyltransferase WbuB</fullName>
    </submittedName>
</protein>
<evidence type="ECO:0000313" key="4">
    <source>
        <dbReference type="EMBL" id="BDZ42740.1"/>
    </source>
</evidence>
<keyword evidence="5" id="KW-1185">Reference proteome</keyword>
<feature type="domain" description="Glycosyltransferase subfamily 4-like N-terminal" evidence="3">
    <location>
        <begin position="24"/>
        <end position="205"/>
    </location>
</feature>
<dbReference type="RefSeq" id="WP_286217165.1">
    <property type="nucleotide sequence ID" value="NZ_AP027729.1"/>
</dbReference>
<dbReference type="CDD" id="cd03794">
    <property type="entry name" value="GT4_WbuB-like"/>
    <property type="match status" value="1"/>
</dbReference>
<dbReference type="EMBL" id="AP027729">
    <property type="protein sequence ID" value="BDZ42740.1"/>
    <property type="molecule type" value="Genomic_DNA"/>
</dbReference>
<accession>A0ABN6XDA2</accession>
<dbReference type="SUPFAM" id="SSF53756">
    <property type="entry name" value="UDP-Glycosyltransferase/glycogen phosphorylase"/>
    <property type="match status" value="1"/>
</dbReference>
<dbReference type="Proteomes" id="UP001321475">
    <property type="component" value="Chromosome"/>
</dbReference>
<dbReference type="PANTHER" id="PTHR12526">
    <property type="entry name" value="GLYCOSYLTRANSFERASE"/>
    <property type="match status" value="1"/>
</dbReference>
<sequence length="413" mass="43295">MTAERSVSGATICLVGINYAPESTGIAPYTTVMARKLAAAGATVRVITGVPHYPQWAVQDARYRSPGPWREQDGDVDVLRVAHHVPPRADLQGRGRMEFDFWRRARAIVRRTSADAIVAVTPSLSGLAAAVSGAKGRPVGAIVQDLTGLGAAESGSTGRGVAQVLGAVEVALLRRTVATGVIAPRFAELLGEAGVPPERIVDLPNFTHIVPSAVDRAAARRALGWPENALLAVHTGNMGQKQGLGVVVDAARLAQQRGSEVTFYLVGDGNQRADLQRDAQGVPGVRFIEPLGDKEYPLALAAADVLLLTERPGVREMCLPSKLTSYSVAGRPVVASTEPDGITGRLLSETGAGLLAAPGDAGALLDAVLRIGRDAELGHRVAAAGLKLAQERYSAVAAGERYVDFVGQVLDER</sequence>
<gene>
    <name evidence="4" type="ORF">GCM10025865_20390</name>
</gene>
<evidence type="ECO:0000259" key="3">
    <source>
        <dbReference type="Pfam" id="PF13579"/>
    </source>
</evidence>
<proteinExistence type="predicted"/>
<dbReference type="Gene3D" id="3.40.50.2000">
    <property type="entry name" value="Glycogen Phosphorylase B"/>
    <property type="match status" value="2"/>
</dbReference>